<evidence type="ECO:0000256" key="3">
    <source>
        <dbReference type="ARBA" id="ARBA00012513"/>
    </source>
</evidence>
<dbReference type="SUPFAM" id="SSF56112">
    <property type="entry name" value="Protein kinase-like (PK-like)"/>
    <property type="match status" value="1"/>
</dbReference>
<dbReference type="GO" id="GO:0004674">
    <property type="term" value="F:protein serine/threonine kinase activity"/>
    <property type="evidence" value="ECO:0007669"/>
    <property type="project" value="UniProtKB-EC"/>
</dbReference>
<organism evidence="11 12">
    <name type="scientific">Cordyceps javanica</name>
    <dbReference type="NCBI Taxonomy" id="43265"/>
    <lineage>
        <taxon>Eukaryota</taxon>
        <taxon>Fungi</taxon>
        <taxon>Dikarya</taxon>
        <taxon>Ascomycota</taxon>
        <taxon>Pezizomycotina</taxon>
        <taxon>Sordariomycetes</taxon>
        <taxon>Hypocreomycetidae</taxon>
        <taxon>Hypocreales</taxon>
        <taxon>Cordycipitaceae</taxon>
        <taxon>Cordyceps</taxon>
    </lineage>
</organism>
<dbReference type="GO" id="GO:0005737">
    <property type="term" value="C:cytoplasm"/>
    <property type="evidence" value="ECO:0007669"/>
    <property type="project" value="TreeGrafter"/>
</dbReference>
<dbReference type="GO" id="GO:0005524">
    <property type="term" value="F:ATP binding"/>
    <property type="evidence" value="ECO:0007669"/>
    <property type="project" value="InterPro"/>
</dbReference>
<evidence type="ECO:0000256" key="1">
    <source>
        <dbReference type="ARBA" id="ARBA00003747"/>
    </source>
</evidence>
<evidence type="ECO:0000313" key="12">
    <source>
        <dbReference type="Proteomes" id="UP000315783"/>
    </source>
</evidence>
<evidence type="ECO:0000256" key="4">
    <source>
        <dbReference type="ARBA" id="ARBA00013948"/>
    </source>
</evidence>
<evidence type="ECO:0000259" key="10">
    <source>
        <dbReference type="PROSITE" id="PS50011"/>
    </source>
</evidence>
<dbReference type="InterPro" id="IPR050167">
    <property type="entry name" value="Ser_Thr_protein_kinase"/>
</dbReference>
<keyword evidence="11" id="KW-0808">Transferase</keyword>
<dbReference type="SMART" id="SM00220">
    <property type="entry name" value="S_TKc"/>
    <property type="match status" value="1"/>
</dbReference>
<accession>A0A545VAN9</accession>
<comment type="caution">
    <text evidence="11">The sequence shown here is derived from an EMBL/GenBank/DDBJ whole genome shotgun (WGS) entry which is preliminary data.</text>
</comment>
<proteinExistence type="predicted"/>
<evidence type="ECO:0000256" key="2">
    <source>
        <dbReference type="ARBA" id="ARBA00011534"/>
    </source>
</evidence>
<dbReference type="AlphaFoldDB" id="A0A545VAN9"/>
<dbReference type="CDD" id="cd00180">
    <property type="entry name" value="PKc"/>
    <property type="match status" value="1"/>
</dbReference>
<dbReference type="STRING" id="43265.A0A545VAN9"/>
<gene>
    <name evidence="11" type="ORF">IF1G_02872</name>
</gene>
<evidence type="ECO:0000256" key="5">
    <source>
        <dbReference type="ARBA" id="ARBA00019973"/>
    </source>
</evidence>
<dbReference type="EC" id="2.7.11.1" evidence="3"/>
<dbReference type="InterPro" id="IPR008266">
    <property type="entry name" value="Tyr_kinase_AS"/>
</dbReference>
<dbReference type="InterPro" id="IPR011009">
    <property type="entry name" value="Kinase-like_dom_sf"/>
</dbReference>
<protein>
    <recommendedName>
        <fullName evidence="5">EKC/KEOPS complex subunit BUD32</fullName>
        <ecNumber evidence="3">2.7.11.1</ecNumber>
    </recommendedName>
    <alternativeName>
        <fullName evidence="6 7">Atypical Serine/threonine protein kinase BUD32</fullName>
    </alternativeName>
    <alternativeName>
        <fullName evidence="4">EKC/KEOPS complex subunit bud32</fullName>
    </alternativeName>
</protein>
<dbReference type="Proteomes" id="UP000315783">
    <property type="component" value="Unassembled WGS sequence"/>
</dbReference>
<reference evidence="11 12" key="1">
    <citation type="journal article" date="2019" name="Appl. Microbiol. Biotechnol.">
        <title>Genome sequence of Isaria javanica and comparative genome analysis insights into family S53 peptidase evolution in fungal entomopathogens.</title>
        <authorList>
            <person name="Lin R."/>
            <person name="Zhang X."/>
            <person name="Xin B."/>
            <person name="Zou M."/>
            <person name="Gao Y."/>
            <person name="Qin F."/>
            <person name="Hu Q."/>
            <person name="Xie B."/>
            <person name="Cheng X."/>
        </authorList>
    </citation>
    <scope>NUCLEOTIDE SEQUENCE [LARGE SCALE GENOMIC DNA]</scope>
    <source>
        <strain evidence="11 12">IJ1G</strain>
    </source>
</reference>
<dbReference type="EMBL" id="SPUK01000003">
    <property type="protein sequence ID" value="TQV98792.1"/>
    <property type="molecule type" value="Genomic_DNA"/>
</dbReference>
<comment type="function">
    <text evidence="1">Component of the EKC/KEOPS complex that is required for the formation of a threonylcarbamoyl group on adenosine at position 37 (t(6)A37) in tRNAs that read codons beginning with adenine. The complex is probably involved in the transfer of the threonylcarbamoyl moiety of threonylcarbamoyl-AMP (TC-AMP) to the N6 group of A37. BUD32 has ATPase activity in the context of the EKC/KEOPS complex and likely plays a supporting role to the catalytic subunit KAE1. The EKC/KEOPS complex also promotes both telomere uncapping and telomere elongation. The complex is required for efficient recruitment of transcriptional coactivators.</text>
</comment>
<evidence type="ECO:0000313" key="11">
    <source>
        <dbReference type="EMBL" id="TQV98792.1"/>
    </source>
</evidence>
<feature type="domain" description="Protein kinase" evidence="10">
    <location>
        <begin position="14"/>
        <end position="269"/>
    </location>
</feature>
<dbReference type="OrthoDB" id="1668230at2759"/>
<dbReference type="Pfam" id="PF00069">
    <property type="entry name" value="Pkinase"/>
    <property type="match status" value="1"/>
</dbReference>
<sequence>MSNAIARILPYWNWYLRVPRLHGKFFTVRPNVLLKAPVRIGRDQTIHTRPNVEAHYTAERRLLERLGSHPRIVKYLGWYATFPTGLILQRANEGSLQSFLDSSRDQITLAPRRKWFLQTIEALSYIHSRGISHSDLRPDNILLHNMDIQICDFGGSSCEEMGVSGYGLPDSGFYDPREAKAGVSMDIFSLGSVLYTICTGHWPYREGQVSTELSLPGEMQRYAELVDAHFAAGSFPKVDGLLGADIIMGCWTHAFNCTAEIERAALKKL</sequence>
<evidence type="ECO:0000256" key="7">
    <source>
        <dbReference type="ARBA" id="ARBA00033194"/>
    </source>
</evidence>
<dbReference type="PROSITE" id="PS00109">
    <property type="entry name" value="PROTEIN_KINASE_TYR"/>
    <property type="match status" value="1"/>
</dbReference>
<evidence type="ECO:0000256" key="8">
    <source>
        <dbReference type="ARBA" id="ARBA00047899"/>
    </source>
</evidence>
<keyword evidence="12" id="KW-1185">Reference proteome</keyword>
<dbReference type="PANTHER" id="PTHR23257">
    <property type="entry name" value="SERINE-THREONINE PROTEIN KINASE"/>
    <property type="match status" value="1"/>
</dbReference>
<name>A0A545VAN9_9HYPO</name>
<evidence type="ECO:0000256" key="9">
    <source>
        <dbReference type="ARBA" id="ARBA00048679"/>
    </source>
</evidence>
<dbReference type="InterPro" id="IPR000719">
    <property type="entry name" value="Prot_kinase_dom"/>
</dbReference>
<dbReference type="GO" id="GO:0007165">
    <property type="term" value="P:signal transduction"/>
    <property type="evidence" value="ECO:0007669"/>
    <property type="project" value="TreeGrafter"/>
</dbReference>
<keyword evidence="11" id="KW-0418">Kinase</keyword>
<comment type="catalytic activity">
    <reaction evidence="8">
        <text>L-threonyl-[protein] + ATP = O-phospho-L-threonyl-[protein] + ADP + H(+)</text>
        <dbReference type="Rhea" id="RHEA:46608"/>
        <dbReference type="Rhea" id="RHEA-COMP:11060"/>
        <dbReference type="Rhea" id="RHEA-COMP:11605"/>
        <dbReference type="ChEBI" id="CHEBI:15378"/>
        <dbReference type="ChEBI" id="CHEBI:30013"/>
        <dbReference type="ChEBI" id="CHEBI:30616"/>
        <dbReference type="ChEBI" id="CHEBI:61977"/>
        <dbReference type="ChEBI" id="CHEBI:456216"/>
        <dbReference type="EC" id="2.7.11.1"/>
    </reaction>
</comment>
<evidence type="ECO:0000256" key="6">
    <source>
        <dbReference type="ARBA" id="ARBA00030980"/>
    </source>
</evidence>
<comment type="subunit">
    <text evidence="2">Component of the EKC/KEOPS complex composed of at least BUD32, CGI121, GON7, KAE1 and PCC1; the whole complex dimerizes.</text>
</comment>
<dbReference type="PROSITE" id="PS50011">
    <property type="entry name" value="PROTEIN_KINASE_DOM"/>
    <property type="match status" value="1"/>
</dbReference>
<comment type="catalytic activity">
    <reaction evidence="9">
        <text>L-seryl-[protein] + ATP = O-phospho-L-seryl-[protein] + ADP + H(+)</text>
        <dbReference type="Rhea" id="RHEA:17989"/>
        <dbReference type="Rhea" id="RHEA-COMP:9863"/>
        <dbReference type="Rhea" id="RHEA-COMP:11604"/>
        <dbReference type="ChEBI" id="CHEBI:15378"/>
        <dbReference type="ChEBI" id="CHEBI:29999"/>
        <dbReference type="ChEBI" id="CHEBI:30616"/>
        <dbReference type="ChEBI" id="CHEBI:83421"/>
        <dbReference type="ChEBI" id="CHEBI:456216"/>
        <dbReference type="EC" id="2.7.11.1"/>
    </reaction>
</comment>
<dbReference type="Gene3D" id="1.10.510.10">
    <property type="entry name" value="Transferase(Phosphotransferase) domain 1"/>
    <property type="match status" value="1"/>
</dbReference>